<evidence type="ECO:0000259" key="3">
    <source>
        <dbReference type="Pfam" id="PF07715"/>
    </source>
</evidence>
<dbReference type="EMBL" id="MORL01000006">
    <property type="protein sequence ID" value="OIN58708.1"/>
    <property type="molecule type" value="Genomic_DNA"/>
</dbReference>
<dbReference type="InterPro" id="IPR023996">
    <property type="entry name" value="TonB-dep_OMP_SusC/RagA"/>
</dbReference>
<evidence type="ECO:0000313" key="5">
    <source>
        <dbReference type="Proteomes" id="UP000181790"/>
    </source>
</evidence>
<dbReference type="InterPro" id="IPR037066">
    <property type="entry name" value="Plug_dom_sf"/>
</dbReference>
<keyword evidence="1" id="KW-1134">Transmembrane beta strand</keyword>
<dbReference type="GO" id="GO:0009279">
    <property type="term" value="C:cell outer membrane"/>
    <property type="evidence" value="ECO:0007669"/>
    <property type="project" value="UniProtKB-SubCell"/>
</dbReference>
<dbReference type="Pfam" id="PF07715">
    <property type="entry name" value="Plug"/>
    <property type="match status" value="1"/>
</dbReference>
<dbReference type="SUPFAM" id="SSF49464">
    <property type="entry name" value="Carboxypeptidase regulatory domain-like"/>
    <property type="match status" value="1"/>
</dbReference>
<organism evidence="4 5">
    <name type="scientific">Arsenicibacter rosenii</name>
    <dbReference type="NCBI Taxonomy" id="1750698"/>
    <lineage>
        <taxon>Bacteria</taxon>
        <taxon>Pseudomonadati</taxon>
        <taxon>Bacteroidota</taxon>
        <taxon>Cytophagia</taxon>
        <taxon>Cytophagales</taxon>
        <taxon>Spirosomataceae</taxon>
        <taxon>Arsenicibacter</taxon>
    </lineage>
</organism>
<dbReference type="Pfam" id="PF13715">
    <property type="entry name" value="CarbopepD_reg_2"/>
    <property type="match status" value="1"/>
</dbReference>
<dbReference type="InterPro" id="IPR012910">
    <property type="entry name" value="Plug_dom"/>
</dbReference>
<dbReference type="Proteomes" id="UP000181790">
    <property type="component" value="Unassembled WGS sequence"/>
</dbReference>
<keyword evidence="5" id="KW-1185">Reference proteome</keyword>
<keyword evidence="1" id="KW-0813">Transport</keyword>
<reference evidence="4 5" key="1">
    <citation type="submission" date="2016-10" db="EMBL/GenBank/DDBJ databases">
        <title>Arsenicibacter rosenii gen. nov., sp. nov., an efficient arsenic-methylating bacterium isolated from an arsenic-contaminated paddy soil.</title>
        <authorList>
            <person name="Huang K."/>
        </authorList>
    </citation>
    <scope>NUCLEOTIDE SEQUENCE [LARGE SCALE GENOMIC DNA]</scope>
    <source>
        <strain evidence="4 5">SM-1</strain>
    </source>
</reference>
<evidence type="ECO:0000256" key="1">
    <source>
        <dbReference type="PROSITE-ProRule" id="PRU01360"/>
    </source>
</evidence>
<protein>
    <submittedName>
        <fullName evidence="4">SusC/RagA family TonB-linked outer membrane protein</fullName>
    </submittedName>
</protein>
<dbReference type="InterPro" id="IPR039426">
    <property type="entry name" value="TonB-dep_rcpt-like"/>
</dbReference>
<comment type="caution">
    <text evidence="4">The sequence shown here is derived from an EMBL/GenBank/DDBJ whole genome shotgun (WGS) entry which is preliminary data.</text>
</comment>
<proteinExistence type="inferred from homology"/>
<evidence type="ECO:0000313" key="4">
    <source>
        <dbReference type="EMBL" id="OIN58708.1"/>
    </source>
</evidence>
<keyword evidence="1" id="KW-0998">Cell outer membrane</keyword>
<gene>
    <name evidence="4" type="ORF">BLX24_14215</name>
</gene>
<sequence length="1085" mass="118486">MKFSLPAHLCSVMRARMACTSLVLSLFVAGGAHAEKKEQPAAALRVKTRTKAVAVSVTGTVRDAQGVPVPGANILVKGTKSGTVTDAKGTFKLEVPKGDEVLVISSVGFKTKEVPLAGQAVLNVQLDDDVASINEVVVVGYGTQKKISLTGAVATVDMKNIQDLPVGSLSAALVSQLPGVGVSGGTSRPGDNAQITVRNPIILSKDGGTLRPLYVIDNVVRTEEDFNLLDVSEVEAISVLKDAAAAIYGARSNQGVVVVQTKRGKVGAPKISYSASYGTSDAAMLPKMMNGYQLATYTNDYNFAGGKSATDASIYTQDELDYFKANNTDWLKMAWKPSSVTRHALNVSGGTERATYFAGISYNKQDANFDNIDANKWTFRASADVKVAKGLKAGMTIAGDLYNKKMYFLKQGSENPEKDMQSLLYTAQFKPAYVDGLPVLTTASTGSSNENFHFFEVQRSGNYTTTRNTGLNVNLTLDYEIPFVKGLRARLLYNKTMDNSFGKQYGTKYNVYQMNMTGTNKHIYGGGVKSIVSLNNGDRVRINPSYTDAYQFNGYLNYDRQFGRHTISAIAFFEQSENSSDGTAAMIESIIAGGLDNMGFGTGTNTVTETQSEAGTLSYAGRLNYNYANKYLLEFAIRRDASTNFAPDKRWGTFPSLSAGWVISEEPFFRSRVRFIDMLKIRASVGMLGGDATKAYNWLSSYSVAQTGKGAVFGGNLDRSIVFSTKNAMANPDARWDDNTKFNVGLDAQLLNNRLSVGLDAFYDHRYNMLTALSSSVPLVIGATLPSENFASVDGFGTELSLGWTNRITKDWSYRINGFLSWSDNKQLKVDADKGFLGTYRDPNGQSTDQGVLGYRYAGMLRTQADLDALLAKYPNYTIEGTAPKLGMLYYQDVRGLKVINPDGSITYGAPDGKITEEDKEWLTKKKDNHYGLGLNFSTTYKRLSFSFTMGGSFGGQAMVESVARGWNTSAQVNAITNLPAFLTDHWTPENPNGMYGSPYYRGQNQLDSDFWFRNSFQLSVRNANLSYDLSPDLVKRLGLTNARVFLVATNPLNLYNPYDYKTYSGSFDAYPVLRSFSAGLNIGL</sequence>
<dbReference type="Gene3D" id="2.170.130.10">
    <property type="entry name" value="TonB-dependent receptor, plug domain"/>
    <property type="match status" value="1"/>
</dbReference>
<comment type="subcellular location">
    <subcellularLocation>
        <location evidence="1">Cell outer membrane</location>
        <topology evidence="1">Multi-pass membrane protein</topology>
    </subcellularLocation>
</comment>
<keyword evidence="1" id="KW-0472">Membrane</keyword>
<accession>A0A1S2VLN4</accession>
<feature type="signal peptide" evidence="2">
    <location>
        <begin position="1"/>
        <end position="34"/>
    </location>
</feature>
<feature type="chain" id="PRO_5010356456" evidence="2">
    <location>
        <begin position="35"/>
        <end position="1085"/>
    </location>
</feature>
<dbReference type="InterPro" id="IPR008969">
    <property type="entry name" value="CarboxyPept-like_regulatory"/>
</dbReference>
<dbReference type="PROSITE" id="PS52016">
    <property type="entry name" value="TONB_DEPENDENT_REC_3"/>
    <property type="match status" value="1"/>
</dbReference>
<evidence type="ECO:0000256" key="2">
    <source>
        <dbReference type="SAM" id="SignalP"/>
    </source>
</evidence>
<name>A0A1S2VLN4_9BACT</name>
<feature type="domain" description="TonB-dependent receptor plug" evidence="3">
    <location>
        <begin position="146"/>
        <end position="256"/>
    </location>
</feature>
<comment type="similarity">
    <text evidence="1">Belongs to the TonB-dependent receptor family.</text>
</comment>
<keyword evidence="1" id="KW-0812">Transmembrane</keyword>
<keyword evidence="2" id="KW-0732">Signal</keyword>
<dbReference type="Gene3D" id="2.60.40.1120">
    <property type="entry name" value="Carboxypeptidase-like, regulatory domain"/>
    <property type="match status" value="1"/>
</dbReference>
<dbReference type="AlphaFoldDB" id="A0A1S2VLN4"/>
<dbReference type="OrthoDB" id="9768177at2"/>
<dbReference type="NCBIfam" id="TIGR04056">
    <property type="entry name" value="OMP_RagA_SusC"/>
    <property type="match status" value="1"/>
</dbReference>
<dbReference type="SUPFAM" id="SSF56935">
    <property type="entry name" value="Porins"/>
    <property type="match status" value="1"/>
</dbReference>